<evidence type="ECO:0000256" key="5">
    <source>
        <dbReference type="ARBA" id="ARBA00022989"/>
    </source>
</evidence>
<evidence type="ECO:0000256" key="4">
    <source>
        <dbReference type="ARBA" id="ARBA00022692"/>
    </source>
</evidence>
<keyword evidence="3" id="KW-0808">Transferase</keyword>
<evidence type="ECO:0000256" key="3">
    <source>
        <dbReference type="ARBA" id="ARBA00022679"/>
    </source>
</evidence>
<dbReference type="OrthoDB" id="1077582at2759"/>
<keyword evidence="9" id="KW-1185">Reference proteome</keyword>
<evidence type="ECO:0000313" key="9">
    <source>
        <dbReference type="Proteomes" id="UP000243515"/>
    </source>
</evidence>
<evidence type="ECO:0000256" key="6">
    <source>
        <dbReference type="ARBA" id="ARBA00023136"/>
    </source>
</evidence>
<dbReference type="PANTHER" id="PTHR31595">
    <property type="entry name" value="LONG-CHAIN-ALCOHOL O-FATTY-ACYLTRANSFERASE 3-RELATED"/>
    <property type="match status" value="1"/>
</dbReference>
<evidence type="ECO:0000256" key="1">
    <source>
        <dbReference type="ARBA" id="ARBA00004141"/>
    </source>
</evidence>
<feature type="domain" description="Wax synthase" evidence="7">
    <location>
        <begin position="241"/>
        <end position="328"/>
    </location>
</feature>
<evidence type="ECO:0000313" key="8">
    <source>
        <dbReference type="EMBL" id="OXV07900.1"/>
    </source>
</evidence>
<organism evidence="8 9">
    <name type="scientific">Elaphomyces granulatus</name>
    <dbReference type="NCBI Taxonomy" id="519963"/>
    <lineage>
        <taxon>Eukaryota</taxon>
        <taxon>Fungi</taxon>
        <taxon>Dikarya</taxon>
        <taxon>Ascomycota</taxon>
        <taxon>Pezizomycotina</taxon>
        <taxon>Eurotiomycetes</taxon>
        <taxon>Eurotiomycetidae</taxon>
        <taxon>Eurotiales</taxon>
        <taxon>Elaphomycetaceae</taxon>
        <taxon>Elaphomyces</taxon>
    </lineage>
</organism>
<gene>
    <name evidence="8" type="ORF">Egran_04336</name>
</gene>
<keyword evidence="5" id="KW-1133">Transmembrane helix</keyword>
<dbReference type="GO" id="GO:0016020">
    <property type="term" value="C:membrane"/>
    <property type="evidence" value="ECO:0007669"/>
    <property type="project" value="UniProtKB-SubCell"/>
</dbReference>
<reference evidence="8 9" key="1">
    <citation type="journal article" date="2015" name="Environ. Microbiol.">
        <title>Metagenome sequence of Elaphomyces granulatus from sporocarp tissue reveals Ascomycota ectomycorrhizal fingerprints of genome expansion and a Proteobacteria-rich microbiome.</title>
        <authorList>
            <person name="Quandt C.A."/>
            <person name="Kohler A."/>
            <person name="Hesse C.N."/>
            <person name="Sharpton T.J."/>
            <person name="Martin F."/>
            <person name="Spatafora J.W."/>
        </authorList>
    </citation>
    <scope>NUCLEOTIDE SEQUENCE [LARGE SCALE GENOMIC DNA]</scope>
    <source>
        <strain evidence="8 9">OSC145934</strain>
    </source>
</reference>
<comment type="caution">
    <text evidence="8">The sequence shown here is derived from an EMBL/GenBank/DDBJ whole genome shotgun (WGS) entry which is preliminary data.</text>
</comment>
<proteinExistence type="inferred from homology"/>
<dbReference type="GO" id="GO:0006629">
    <property type="term" value="P:lipid metabolic process"/>
    <property type="evidence" value="ECO:0007669"/>
    <property type="project" value="InterPro"/>
</dbReference>
<comment type="similarity">
    <text evidence="2">Belongs to the wax synthase family.</text>
</comment>
<name>A0A232LUP8_9EURO</name>
<protein>
    <recommendedName>
        <fullName evidence="7">Wax synthase domain-containing protein</fullName>
    </recommendedName>
</protein>
<accession>A0A232LUP8</accession>
<dbReference type="AlphaFoldDB" id="A0A232LUP8"/>
<dbReference type="InterPro" id="IPR032805">
    <property type="entry name" value="Wax_synthase_dom"/>
</dbReference>
<dbReference type="PANTHER" id="PTHR31595:SF27">
    <property type="entry name" value="WAX SYNTHASE DOMAIN-CONTAINING PROTEIN-RELATED"/>
    <property type="match status" value="1"/>
</dbReference>
<dbReference type="InterPro" id="IPR044851">
    <property type="entry name" value="Wax_synthase"/>
</dbReference>
<evidence type="ECO:0000259" key="7">
    <source>
        <dbReference type="Pfam" id="PF13813"/>
    </source>
</evidence>
<dbReference type="Pfam" id="PF13813">
    <property type="entry name" value="MBOAT_2"/>
    <property type="match status" value="1"/>
</dbReference>
<keyword evidence="6" id="KW-0472">Membrane</keyword>
<sequence>MPSIMSNNNALLTLILCYLALIMLPAIAISSTSKRSWLRFLCIPWMIFFGYKLFITAPFLSSGSIYNGMIGSQPFITFIHATNLLLINSLDATDLVQETKLPQSAGILARVAAAFGLLNNVRGIGTSWQVKNIPPFPVFFPPRSSPGRRRFLLRQASILVWQFLLLDLFHAAALEQDTEEISHLYGPGREFVYLDATAEQQAARVALCLLSLLVGRVTIDFAYRFTSLVFVGINVSLPEDWPPIFGTFRDGYTLRNSWGKLWHQFLRWPFTSVTNLLTRDILKLFHPSILERYINLIMVFALSGLMHTMSYMAWGLSSQGHGPMFFFLAIALGIIIEDGIQAAWRRLSGPSTANHLCERTVGFIWVLSWMYVTAPWILYPIQRLPPERRYFFPYSIAAIVGKPIVFTAVAMGVPIMLFVFGAEF</sequence>
<dbReference type="GO" id="GO:0008374">
    <property type="term" value="F:O-acyltransferase activity"/>
    <property type="evidence" value="ECO:0007669"/>
    <property type="project" value="InterPro"/>
</dbReference>
<dbReference type="Proteomes" id="UP000243515">
    <property type="component" value="Unassembled WGS sequence"/>
</dbReference>
<evidence type="ECO:0000256" key="2">
    <source>
        <dbReference type="ARBA" id="ARBA00007282"/>
    </source>
</evidence>
<keyword evidence="4" id="KW-0812">Transmembrane</keyword>
<comment type="subcellular location">
    <subcellularLocation>
        <location evidence="1">Membrane</location>
        <topology evidence="1">Multi-pass membrane protein</topology>
    </subcellularLocation>
</comment>
<dbReference type="EMBL" id="NPHW01004455">
    <property type="protein sequence ID" value="OXV07900.1"/>
    <property type="molecule type" value="Genomic_DNA"/>
</dbReference>